<feature type="domain" description="Exonuclease" evidence="2">
    <location>
        <begin position="80"/>
        <end position="249"/>
    </location>
</feature>
<evidence type="ECO:0000256" key="1">
    <source>
        <dbReference type="SAM" id="MobiDB-lite"/>
    </source>
</evidence>
<evidence type="ECO:0000313" key="3">
    <source>
        <dbReference type="EMBL" id="GCF07337.1"/>
    </source>
</evidence>
<dbReference type="InterPro" id="IPR036397">
    <property type="entry name" value="RNaseH_sf"/>
</dbReference>
<gene>
    <name evidence="3" type="ORF">KDI_09010</name>
</gene>
<proteinExistence type="predicted"/>
<feature type="compositionally biased region" description="Acidic residues" evidence="1">
    <location>
        <begin position="257"/>
        <end position="268"/>
    </location>
</feature>
<dbReference type="GO" id="GO:0003676">
    <property type="term" value="F:nucleic acid binding"/>
    <property type="evidence" value="ECO:0007669"/>
    <property type="project" value="InterPro"/>
</dbReference>
<dbReference type="GO" id="GO:0004527">
    <property type="term" value="F:exonuclease activity"/>
    <property type="evidence" value="ECO:0007669"/>
    <property type="project" value="UniProtKB-ARBA"/>
</dbReference>
<accession>A0A5A5T7F3</accession>
<comment type="caution">
    <text evidence="3">The sequence shown here is derived from an EMBL/GenBank/DDBJ whole genome shotgun (WGS) entry which is preliminary data.</text>
</comment>
<evidence type="ECO:0000313" key="4">
    <source>
        <dbReference type="Proteomes" id="UP000322530"/>
    </source>
</evidence>
<dbReference type="Gene3D" id="3.30.420.10">
    <property type="entry name" value="Ribonuclease H-like superfamily/Ribonuclease H"/>
    <property type="match status" value="1"/>
</dbReference>
<dbReference type="SMART" id="SM00479">
    <property type="entry name" value="EXOIII"/>
    <property type="match status" value="1"/>
</dbReference>
<dbReference type="OrthoDB" id="158696at2"/>
<organism evidence="3 4">
    <name type="scientific">Dictyobacter arantiisoli</name>
    <dbReference type="NCBI Taxonomy" id="2014874"/>
    <lineage>
        <taxon>Bacteria</taxon>
        <taxon>Bacillati</taxon>
        <taxon>Chloroflexota</taxon>
        <taxon>Ktedonobacteria</taxon>
        <taxon>Ktedonobacterales</taxon>
        <taxon>Dictyobacteraceae</taxon>
        <taxon>Dictyobacter</taxon>
    </lineage>
</organism>
<reference evidence="3 4" key="1">
    <citation type="submission" date="2019-01" db="EMBL/GenBank/DDBJ databases">
        <title>Draft genome sequence of Dictyobacter sp. Uno17.</title>
        <authorList>
            <person name="Wang C.M."/>
            <person name="Zheng Y."/>
            <person name="Sakai Y."/>
            <person name="Abe K."/>
            <person name="Yokota A."/>
            <person name="Yabe S."/>
        </authorList>
    </citation>
    <scope>NUCLEOTIDE SEQUENCE [LARGE SCALE GENOMIC DNA]</scope>
    <source>
        <strain evidence="3 4">Uno17</strain>
    </source>
</reference>
<dbReference type="AlphaFoldDB" id="A0A5A5T7F3"/>
<dbReference type="InterPro" id="IPR013520">
    <property type="entry name" value="Ribonucl_H"/>
</dbReference>
<evidence type="ECO:0000259" key="2">
    <source>
        <dbReference type="SMART" id="SM00479"/>
    </source>
</evidence>
<protein>
    <recommendedName>
        <fullName evidence="2">Exonuclease domain-containing protein</fullName>
    </recommendedName>
</protein>
<dbReference type="SUPFAM" id="SSF53098">
    <property type="entry name" value="Ribonuclease H-like"/>
    <property type="match status" value="1"/>
</dbReference>
<dbReference type="InterPro" id="IPR012337">
    <property type="entry name" value="RNaseH-like_sf"/>
</dbReference>
<name>A0A5A5T7F3_9CHLR</name>
<dbReference type="RefSeq" id="WP_149400369.1">
    <property type="nucleotide sequence ID" value="NZ_BIXY01000009.1"/>
</dbReference>
<sequence length="268" mass="29774">MDLNKAVAEVDSMLDREISYRGAGGVEELLASLKARARLDTCIGSIEETTYSLRRKQRRLSDLPPLDVVRWAQTVLCMPNLVFLELDTTGLYQEAKIIRVTVLDGVGACLLDLFARTSNPIPQNIERITGITNQDLQSKGQDIISVLGQLQEVLTGKYVLSYNLDFDTEKLQEAAARLEIEPTHFIGEDLMLQATRYFVTQRYPRLETVCQQIGKPLPAQPGQISIDRAKGQIALIHAIANAVTTAQPATTPPVDIDNNDDDLDEHPF</sequence>
<dbReference type="EMBL" id="BIXY01000009">
    <property type="protein sequence ID" value="GCF07337.1"/>
    <property type="molecule type" value="Genomic_DNA"/>
</dbReference>
<feature type="region of interest" description="Disordered" evidence="1">
    <location>
        <begin position="248"/>
        <end position="268"/>
    </location>
</feature>
<keyword evidence="4" id="KW-1185">Reference proteome</keyword>
<dbReference type="Proteomes" id="UP000322530">
    <property type="component" value="Unassembled WGS sequence"/>
</dbReference>